<dbReference type="Proteomes" id="UP000251800">
    <property type="component" value="Unassembled WGS sequence"/>
</dbReference>
<dbReference type="AlphaFoldDB" id="A0A363UQM1"/>
<reference evidence="2 3" key="1">
    <citation type="submission" date="2018-05" db="EMBL/GenBank/DDBJ databases">
        <title>Abyssibacter profundi OUC007T gen. nov., sp. nov, a marine bacterium isolated from seawater of the Mariana Trench.</title>
        <authorList>
            <person name="Zhou S."/>
        </authorList>
    </citation>
    <scope>NUCLEOTIDE SEQUENCE [LARGE SCALE GENOMIC DNA]</scope>
    <source>
        <strain evidence="2 3">OUC007</strain>
    </source>
</reference>
<name>A0A363UQM1_9GAMM</name>
<evidence type="ECO:0000313" key="3">
    <source>
        <dbReference type="Proteomes" id="UP000251800"/>
    </source>
</evidence>
<dbReference type="EMBL" id="QEQK01000001">
    <property type="protein sequence ID" value="PWN57805.1"/>
    <property type="molecule type" value="Genomic_DNA"/>
</dbReference>
<evidence type="ECO:0000313" key="2">
    <source>
        <dbReference type="EMBL" id="PWN57805.1"/>
    </source>
</evidence>
<sequence length="89" mass="9932">MRPDTDRAPLYAWRQIFETFDAVCTADCPDQMLRSLPADLATPVRALIKAAQLAPDTESRGLLIRRSPPTRPAATQGLLPHQPRLRIRG</sequence>
<accession>A0A363UQM1</accession>
<protein>
    <submittedName>
        <fullName evidence="2">Uncharacterized protein</fullName>
    </submittedName>
</protein>
<keyword evidence="3" id="KW-1185">Reference proteome</keyword>
<comment type="caution">
    <text evidence="2">The sequence shown here is derived from an EMBL/GenBank/DDBJ whole genome shotgun (WGS) entry which is preliminary data.</text>
</comment>
<proteinExistence type="predicted"/>
<evidence type="ECO:0000256" key="1">
    <source>
        <dbReference type="SAM" id="MobiDB-lite"/>
    </source>
</evidence>
<dbReference type="RefSeq" id="WP_109718662.1">
    <property type="nucleotide sequence ID" value="NZ_QEQK01000001.1"/>
</dbReference>
<feature type="region of interest" description="Disordered" evidence="1">
    <location>
        <begin position="63"/>
        <end position="89"/>
    </location>
</feature>
<gene>
    <name evidence="2" type="ORF">DEH80_01315</name>
</gene>
<organism evidence="2 3">
    <name type="scientific">Abyssibacter profundi</name>
    <dbReference type="NCBI Taxonomy" id="2182787"/>
    <lineage>
        <taxon>Bacteria</taxon>
        <taxon>Pseudomonadati</taxon>
        <taxon>Pseudomonadota</taxon>
        <taxon>Gammaproteobacteria</taxon>
        <taxon>Chromatiales</taxon>
        <taxon>Oceanococcaceae</taxon>
        <taxon>Abyssibacter</taxon>
    </lineage>
</organism>